<protein>
    <submittedName>
        <fullName evidence="2">Uncharacterized protein</fullName>
    </submittedName>
</protein>
<proteinExistence type="predicted"/>
<comment type="caution">
    <text evidence="2">The sequence shown here is derived from an EMBL/GenBank/DDBJ whole genome shotgun (WGS) entry which is preliminary data.</text>
</comment>
<gene>
    <name evidence="2" type="ORF">C8035_v009502</name>
</gene>
<evidence type="ECO:0000256" key="1">
    <source>
        <dbReference type="SAM" id="MobiDB-lite"/>
    </source>
</evidence>
<dbReference type="EMBL" id="QAPG01001807">
    <property type="protein sequence ID" value="TDZ27730.1"/>
    <property type="molecule type" value="Genomic_DNA"/>
</dbReference>
<accession>A0A4R8PUD1</accession>
<reference evidence="2 3" key="1">
    <citation type="submission" date="2018-11" db="EMBL/GenBank/DDBJ databases">
        <title>Genome sequence and assembly of Colletotrichum spinosum.</title>
        <authorList>
            <person name="Gan P."/>
            <person name="Shirasu K."/>
        </authorList>
    </citation>
    <scope>NUCLEOTIDE SEQUENCE [LARGE SCALE GENOMIC DNA]</scope>
    <source>
        <strain evidence="2 3">CBS 515.97</strain>
    </source>
</reference>
<feature type="region of interest" description="Disordered" evidence="1">
    <location>
        <begin position="1"/>
        <end position="67"/>
    </location>
</feature>
<name>A0A4R8PUD1_9PEZI</name>
<dbReference type="AlphaFoldDB" id="A0A4R8PUD1"/>
<keyword evidence="3" id="KW-1185">Reference proteome</keyword>
<sequence>MTSNSSRVSSGSDFDGISQLSNRPTYETPAMARRRMEHYLASADWRPNMEHEQSNQMPPWGRHPHHG</sequence>
<evidence type="ECO:0000313" key="2">
    <source>
        <dbReference type="EMBL" id="TDZ27730.1"/>
    </source>
</evidence>
<organism evidence="2 3">
    <name type="scientific">Colletotrichum spinosum</name>
    <dbReference type="NCBI Taxonomy" id="1347390"/>
    <lineage>
        <taxon>Eukaryota</taxon>
        <taxon>Fungi</taxon>
        <taxon>Dikarya</taxon>
        <taxon>Ascomycota</taxon>
        <taxon>Pezizomycotina</taxon>
        <taxon>Sordariomycetes</taxon>
        <taxon>Hypocreomycetidae</taxon>
        <taxon>Glomerellales</taxon>
        <taxon>Glomerellaceae</taxon>
        <taxon>Colletotrichum</taxon>
        <taxon>Colletotrichum orbiculare species complex</taxon>
    </lineage>
</organism>
<feature type="compositionally biased region" description="Polar residues" evidence="1">
    <location>
        <begin position="1"/>
        <end position="25"/>
    </location>
</feature>
<dbReference type="Proteomes" id="UP000295083">
    <property type="component" value="Unassembled WGS sequence"/>
</dbReference>
<evidence type="ECO:0000313" key="3">
    <source>
        <dbReference type="Proteomes" id="UP000295083"/>
    </source>
</evidence>